<protein>
    <submittedName>
        <fullName evidence="3">Tripartite tricarboxylate transporter TctB family protein</fullName>
    </submittedName>
</protein>
<feature type="transmembrane region" description="Helical" evidence="1">
    <location>
        <begin position="39"/>
        <end position="57"/>
    </location>
</feature>
<evidence type="ECO:0000313" key="4">
    <source>
        <dbReference type="Proteomes" id="UP000193083"/>
    </source>
</evidence>
<dbReference type="Pfam" id="PF07331">
    <property type="entry name" value="TctB"/>
    <property type="match status" value="1"/>
</dbReference>
<feature type="domain" description="DUF1468" evidence="2">
    <location>
        <begin position="8"/>
        <end position="142"/>
    </location>
</feature>
<keyword evidence="1" id="KW-0812">Transmembrane</keyword>
<feature type="transmembrane region" description="Helical" evidence="1">
    <location>
        <begin position="119"/>
        <end position="141"/>
    </location>
</feature>
<feature type="transmembrane region" description="Helical" evidence="1">
    <location>
        <begin position="69"/>
        <end position="88"/>
    </location>
</feature>
<organism evidence="3 4">
    <name type="scientific">Mesorhizobium australicum</name>
    <dbReference type="NCBI Taxonomy" id="536018"/>
    <lineage>
        <taxon>Bacteria</taxon>
        <taxon>Pseudomonadati</taxon>
        <taxon>Pseudomonadota</taxon>
        <taxon>Alphaproteobacteria</taxon>
        <taxon>Hyphomicrobiales</taxon>
        <taxon>Phyllobacteriaceae</taxon>
        <taxon>Mesorhizobium</taxon>
    </lineage>
</organism>
<dbReference type="InterPro" id="IPR009936">
    <property type="entry name" value="DUF1468"/>
</dbReference>
<sequence length="152" mass="15697">MKVSQDVALGLFFAAIGIAAGAISLGYPIGSPSRMGPGFFPLIISVLLTTTGAATLLRARRDGSPPIEAVNWRPVVVVPLMIVIFGLAIERLGLPLSVFMLVVCTAAASAMFEVSWKAAAGAAVFSVVCALLFVKLLGLPIPLAGSWLPFSG</sequence>
<dbReference type="OrthoDB" id="5186924at2"/>
<evidence type="ECO:0000256" key="1">
    <source>
        <dbReference type="SAM" id="Phobius"/>
    </source>
</evidence>
<proteinExistence type="predicted"/>
<accession>A0A1X7N8K7</accession>
<feature type="transmembrane region" description="Helical" evidence="1">
    <location>
        <begin position="94"/>
        <end position="112"/>
    </location>
</feature>
<keyword evidence="1" id="KW-1133">Transmembrane helix</keyword>
<keyword evidence="4" id="KW-1185">Reference proteome</keyword>
<evidence type="ECO:0000259" key="2">
    <source>
        <dbReference type="Pfam" id="PF07331"/>
    </source>
</evidence>
<feature type="transmembrane region" description="Helical" evidence="1">
    <location>
        <begin position="7"/>
        <end position="27"/>
    </location>
</feature>
<dbReference type="EMBL" id="FXBL01000004">
    <property type="protein sequence ID" value="SMH32897.1"/>
    <property type="molecule type" value="Genomic_DNA"/>
</dbReference>
<gene>
    <name evidence="3" type="ORF">SAMN02982922_1352</name>
</gene>
<evidence type="ECO:0000313" key="3">
    <source>
        <dbReference type="EMBL" id="SMH32897.1"/>
    </source>
</evidence>
<reference evidence="3 4" key="1">
    <citation type="submission" date="2017-04" db="EMBL/GenBank/DDBJ databases">
        <authorList>
            <person name="Afonso C.L."/>
            <person name="Miller P.J."/>
            <person name="Scott M.A."/>
            <person name="Spackman E."/>
            <person name="Goraichik I."/>
            <person name="Dimitrov K.M."/>
            <person name="Suarez D.L."/>
            <person name="Swayne D.E."/>
        </authorList>
    </citation>
    <scope>NUCLEOTIDE SEQUENCE [LARGE SCALE GENOMIC DNA]</scope>
    <source>
        <strain evidence="3 4">B5P</strain>
    </source>
</reference>
<dbReference type="Proteomes" id="UP000193083">
    <property type="component" value="Unassembled WGS sequence"/>
</dbReference>
<dbReference type="RefSeq" id="WP_085463451.1">
    <property type="nucleotide sequence ID" value="NZ_FXBL01000004.1"/>
</dbReference>
<dbReference type="AlphaFoldDB" id="A0A1X7N8K7"/>
<keyword evidence="1" id="KW-0472">Membrane</keyword>
<name>A0A1X7N8K7_9HYPH</name>